<evidence type="ECO:0000313" key="3">
    <source>
        <dbReference type="Proteomes" id="UP001497623"/>
    </source>
</evidence>
<protein>
    <submittedName>
        <fullName evidence="2">Uncharacterized protein</fullName>
    </submittedName>
</protein>
<evidence type="ECO:0000256" key="1">
    <source>
        <dbReference type="SAM" id="SignalP"/>
    </source>
</evidence>
<keyword evidence="1" id="KW-0732">Signal</keyword>
<dbReference type="EMBL" id="CAXKWB010029403">
    <property type="protein sequence ID" value="CAL4135402.1"/>
    <property type="molecule type" value="Genomic_DNA"/>
</dbReference>
<name>A0AAV2RRC8_MEGNR</name>
<feature type="signal peptide" evidence="1">
    <location>
        <begin position="1"/>
        <end position="21"/>
    </location>
</feature>
<reference evidence="2 3" key="1">
    <citation type="submission" date="2024-05" db="EMBL/GenBank/DDBJ databases">
        <authorList>
            <person name="Wallberg A."/>
        </authorList>
    </citation>
    <scope>NUCLEOTIDE SEQUENCE [LARGE SCALE GENOMIC DNA]</scope>
</reference>
<gene>
    <name evidence="2" type="ORF">MNOR_LOCUS27638</name>
</gene>
<comment type="caution">
    <text evidence="2">The sequence shown here is derived from an EMBL/GenBank/DDBJ whole genome shotgun (WGS) entry which is preliminary data.</text>
</comment>
<dbReference type="Proteomes" id="UP001497623">
    <property type="component" value="Unassembled WGS sequence"/>
</dbReference>
<organism evidence="2 3">
    <name type="scientific">Meganyctiphanes norvegica</name>
    <name type="common">Northern krill</name>
    <name type="synonym">Thysanopoda norvegica</name>
    <dbReference type="NCBI Taxonomy" id="48144"/>
    <lineage>
        <taxon>Eukaryota</taxon>
        <taxon>Metazoa</taxon>
        <taxon>Ecdysozoa</taxon>
        <taxon>Arthropoda</taxon>
        <taxon>Crustacea</taxon>
        <taxon>Multicrustacea</taxon>
        <taxon>Malacostraca</taxon>
        <taxon>Eumalacostraca</taxon>
        <taxon>Eucarida</taxon>
        <taxon>Euphausiacea</taxon>
        <taxon>Euphausiidae</taxon>
        <taxon>Meganyctiphanes</taxon>
    </lineage>
</organism>
<keyword evidence="3" id="KW-1185">Reference proteome</keyword>
<sequence>MGHKTVIRYLYLALMIRPILCSVHISSSRRSDLGLHNNTSTQGQLTYNIAKKDDSNRNVLPDNPNRIQHQVHIQDQRDKGFTKSSSASVAKAKFLSLFTVIQFTNIMCTVGNVMGFCVTASECTYVYEGNRIGSCARGYGTCCY</sequence>
<feature type="chain" id="PRO_5043909679" evidence="1">
    <location>
        <begin position="22"/>
        <end position="144"/>
    </location>
</feature>
<proteinExistence type="predicted"/>
<evidence type="ECO:0000313" key="2">
    <source>
        <dbReference type="EMBL" id="CAL4135402.1"/>
    </source>
</evidence>
<feature type="non-terminal residue" evidence="2">
    <location>
        <position position="144"/>
    </location>
</feature>
<dbReference type="AlphaFoldDB" id="A0AAV2RRC8"/>
<accession>A0AAV2RRC8</accession>